<dbReference type="Proteomes" id="UP000585474">
    <property type="component" value="Unassembled WGS sequence"/>
</dbReference>
<dbReference type="AlphaFoldDB" id="A0A7J0F1W9"/>
<reference evidence="1 2" key="1">
    <citation type="submission" date="2019-07" db="EMBL/GenBank/DDBJ databases">
        <title>De Novo Assembly of kiwifruit Actinidia rufa.</title>
        <authorList>
            <person name="Sugita-Konishi S."/>
            <person name="Sato K."/>
            <person name="Mori E."/>
            <person name="Abe Y."/>
            <person name="Kisaki G."/>
            <person name="Hamano K."/>
            <person name="Suezawa K."/>
            <person name="Otani M."/>
            <person name="Fukuda T."/>
            <person name="Manabe T."/>
            <person name="Gomi K."/>
            <person name="Tabuchi M."/>
            <person name="Akimitsu K."/>
            <person name="Kataoka I."/>
        </authorList>
    </citation>
    <scope>NUCLEOTIDE SEQUENCE [LARGE SCALE GENOMIC DNA]</scope>
    <source>
        <strain evidence="2">cv. Fuchu</strain>
    </source>
</reference>
<evidence type="ECO:0000313" key="1">
    <source>
        <dbReference type="EMBL" id="GFY92682.1"/>
    </source>
</evidence>
<protein>
    <submittedName>
        <fullName evidence="1">Uncharacterized protein</fullName>
    </submittedName>
</protein>
<evidence type="ECO:0000313" key="2">
    <source>
        <dbReference type="Proteomes" id="UP000585474"/>
    </source>
</evidence>
<gene>
    <name evidence="1" type="ORF">Acr_08g0010780</name>
</gene>
<accession>A0A7J0F1W9</accession>
<organism evidence="1 2">
    <name type="scientific">Actinidia rufa</name>
    <dbReference type="NCBI Taxonomy" id="165716"/>
    <lineage>
        <taxon>Eukaryota</taxon>
        <taxon>Viridiplantae</taxon>
        <taxon>Streptophyta</taxon>
        <taxon>Embryophyta</taxon>
        <taxon>Tracheophyta</taxon>
        <taxon>Spermatophyta</taxon>
        <taxon>Magnoliopsida</taxon>
        <taxon>eudicotyledons</taxon>
        <taxon>Gunneridae</taxon>
        <taxon>Pentapetalae</taxon>
        <taxon>asterids</taxon>
        <taxon>Ericales</taxon>
        <taxon>Actinidiaceae</taxon>
        <taxon>Actinidia</taxon>
    </lineage>
</organism>
<name>A0A7J0F1W9_9ERIC</name>
<keyword evidence="2" id="KW-1185">Reference proteome</keyword>
<comment type="caution">
    <text evidence="1">The sequence shown here is derived from an EMBL/GenBank/DDBJ whole genome shotgun (WGS) entry which is preliminary data.</text>
</comment>
<proteinExistence type="predicted"/>
<sequence>MGTSSVFALSPRDQGELWKLEFSIVELKKQVTTVDSLKDHDTSLALARVVMLSTNVINLATESSKENCDLLIMQQVQPLETSSISEWMKEQSSELKKSKKKINSLEKQAKLDFDVIEQAKLALTVAIQEQDASYATITEIQGKVTIVLEQLNKALRELEKIVCSRFLNGCTIRGLIELATVMTNN</sequence>
<dbReference type="EMBL" id="BJWL01000008">
    <property type="protein sequence ID" value="GFY92682.1"/>
    <property type="molecule type" value="Genomic_DNA"/>
</dbReference>